<dbReference type="InterPro" id="IPR016617">
    <property type="entry name" value="ARMC1"/>
</dbReference>
<dbReference type="OrthoDB" id="17335at2759"/>
<evidence type="ECO:0000256" key="1">
    <source>
        <dbReference type="ARBA" id="ARBA00004294"/>
    </source>
</evidence>
<comment type="subunit">
    <text evidence="5">Interacts with mitochondrial contact site and cristae organizing system (MICOS) complex components IMMT/MIC60 and MICOS10/MIC10. Interacts with mitochondrial outer membrane sorting assembly machinery (SAM) complex components SAMM50 and MTX1.</text>
</comment>
<dbReference type="PANTHER" id="PTHR46840">
    <property type="entry name" value="ARMADILLO REPEAT-CONTAINING PROTEIN 1"/>
    <property type="match status" value="1"/>
</dbReference>
<dbReference type="AlphaFoldDB" id="A0A9W9Y9I7"/>
<comment type="caution">
    <text evidence="6">The sequence shown here is derived from an EMBL/GenBank/DDBJ whole genome shotgun (WGS) entry which is preliminary data.</text>
</comment>
<dbReference type="Gene3D" id="1.25.10.10">
    <property type="entry name" value="Leucine-rich Repeat Variant"/>
    <property type="match status" value="1"/>
</dbReference>
<sequence length="273" mass="30270">MTQNDDCSRVVEHLRNLAADPQNRATIVKDQGCLAGLVLFLDNEDINVVVTALEALKFLSEFQANRSKMRDEIGMVISLKTVMHKEGYNAKARQMAKEVYQNIIPPVNPASNKRTSGTSQTFFLGNLNKRAKVVILHIKGLANQVSRKLCEEKLLKTKGVISFTFVMHKSRCIVRCKVELEPETLCDNINNTKVLSAQQVVKNERGEEVMLSFGAAPASSCGRGNSSALPDYLPEEDDDVVISDKAIARVGGDNKENGWLSSVSSFFSKTLYW</sequence>
<keyword evidence="7" id="KW-1185">Reference proteome</keyword>
<comment type="function">
    <text evidence="4">In association with mitochondrial contact site and cristae organizing system (MICOS) complex components and mitochondrial outer membrane sorting assembly machinery (SAM) complex components may regulate mitochondrial dynamics playing a role in determining mitochondrial length, distribution and motility.</text>
</comment>
<comment type="subcellular location">
    <subcellularLocation>
        <location evidence="1">Mitochondrion outer membrane</location>
    </subcellularLocation>
</comment>
<dbReference type="Proteomes" id="UP001163046">
    <property type="component" value="Unassembled WGS sequence"/>
</dbReference>
<evidence type="ECO:0000256" key="5">
    <source>
        <dbReference type="ARBA" id="ARBA00046478"/>
    </source>
</evidence>
<keyword evidence="3" id="KW-0472">Membrane</keyword>
<name>A0A9W9Y9I7_9CNID</name>
<reference evidence="6" key="1">
    <citation type="submission" date="2023-01" db="EMBL/GenBank/DDBJ databases">
        <title>Genome assembly of the deep-sea coral Lophelia pertusa.</title>
        <authorList>
            <person name="Herrera S."/>
            <person name="Cordes E."/>
        </authorList>
    </citation>
    <scope>NUCLEOTIDE SEQUENCE</scope>
    <source>
        <strain evidence="6">USNM1676648</strain>
        <tissue evidence="6">Polyp</tissue>
    </source>
</reference>
<evidence type="ECO:0000256" key="3">
    <source>
        <dbReference type="ARBA" id="ARBA00022787"/>
    </source>
</evidence>
<keyword evidence="3" id="KW-1000">Mitochondrion outer membrane</keyword>
<evidence type="ECO:0000313" key="6">
    <source>
        <dbReference type="EMBL" id="KAJ7326528.1"/>
    </source>
</evidence>
<protein>
    <recommendedName>
        <fullName evidence="2">Armadillo repeat-containing protein 1</fullName>
    </recommendedName>
</protein>
<dbReference type="SUPFAM" id="SSF48371">
    <property type="entry name" value="ARM repeat"/>
    <property type="match status" value="1"/>
</dbReference>
<organism evidence="6 7">
    <name type="scientific">Desmophyllum pertusum</name>
    <dbReference type="NCBI Taxonomy" id="174260"/>
    <lineage>
        <taxon>Eukaryota</taxon>
        <taxon>Metazoa</taxon>
        <taxon>Cnidaria</taxon>
        <taxon>Anthozoa</taxon>
        <taxon>Hexacorallia</taxon>
        <taxon>Scleractinia</taxon>
        <taxon>Caryophylliina</taxon>
        <taxon>Caryophylliidae</taxon>
        <taxon>Desmophyllum</taxon>
    </lineage>
</organism>
<gene>
    <name evidence="6" type="primary">ARMC1</name>
    <name evidence="6" type="ORF">OS493_027473</name>
</gene>
<evidence type="ECO:0000256" key="2">
    <source>
        <dbReference type="ARBA" id="ARBA00013732"/>
    </source>
</evidence>
<dbReference type="PANTHER" id="PTHR46840:SF2">
    <property type="entry name" value="ARMADILLO REPEAT-CONTAINING PROTEIN 1"/>
    <property type="match status" value="1"/>
</dbReference>
<dbReference type="InterPro" id="IPR016024">
    <property type="entry name" value="ARM-type_fold"/>
</dbReference>
<accession>A0A9W9Y9I7</accession>
<proteinExistence type="predicted"/>
<dbReference type="InterPro" id="IPR011989">
    <property type="entry name" value="ARM-like"/>
</dbReference>
<evidence type="ECO:0000313" key="7">
    <source>
        <dbReference type="Proteomes" id="UP001163046"/>
    </source>
</evidence>
<evidence type="ECO:0000256" key="4">
    <source>
        <dbReference type="ARBA" id="ARBA00023764"/>
    </source>
</evidence>
<dbReference type="EMBL" id="MU827802">
    <property type="protein sequence ID" value="KAJ7326528.1"/>
    <property type="molecule type" value="Genomic_DNA"/>
</dbReference>
<dbReference type="GO" id="GO:0005741">
    <property type="term" value="C:mitochondrial outer membrane"/>
    <property type="evidence" value="ECO:0007669"/>
    <property type="project" value="UniProtKB-SubCell"/>
</dbReference>
<keyword evidence="3" id="KW-0496">Mitochondrion</keyword>